<keyword evidence="2" id="KW-1185">Reference proteome</keyword>
<sequence length="85" mass="9873">MNHFDDFKILNALSEQLCEDHCNKLVLDREFMNKMDDIRIKMQEALKGQLNDLDGFAKSLGYVIIRTPNPTLVSCKGKKFKINRN</sequence>
<comment type="caution">
    <text evidence="1">The sequence shown here is derived from an EMBL/GenBank/DDBJ whole genome shotgun (WGS) entry which is preliminary data.</text>
</comment>
<evidence type="ECO:0000313" key="1">
    <source>
        <dbReference type="EMBL" id="REC73793.1"/>
    </source>
</evidence>
<gene>
    <name evidence="1" type="ORF">DRF57_15760</name>
</gene>
<dbReference type="EMBL" id="QNUF01000020">
    <property type="protein sequence ID" value="REC73793.1"/>
    <property type="molecule type" value="Genomic_DNA"/>
</dbReference>
<name>A0ABX9IHG9_9FLAO</name>
<organism evidence="1 2">
    <name type="scientific">Chryseobacterium rhizosphaerae</name>
    <dbReference type="NCBI Taxonomy" id="395937"/>
    <lineage>
        <taxon>Bacteria</taxon>
        <taxon>Pseudomonadati</taxon>
        <taxon>Bacteroidota</taxon>
        <taxon>Flavobacteriia</taxon>
        <taxon>Flavobacteriales</taxon>
        <taxon>Weeksellaceae</taxon>
        <taxon>Chryseobacterium group</taxon>
        <taxon>Chryseobacterium</taxon>
    </lineage>
</organism>
<dbReference type="RefSeq" id="WP_115919554.1">
    <property type="nucleotide sequence ID" value="NZ_BJYH01000017.1"/>
</dbReference>
<accession>A0ABX9IHG9</accession>
<protein>
    <submittedName>
        <fullName evidence="1">Uncharacterized protein</fullName>
    </submittedName>
</protein>
<evidence type="ECO:0000313" key="2">
    <source>
        <dbReference type="Proteomes" id="UP000256491"/>
    </source>
</evidence>
<reference evidence="1 2" key="1">
    <citation type="journal article" date="2010" name="Syst. Appl. Microbiol.">
        <title>Four new species of Chryseobacterium from the rhizosphere of coastal sand dune plants, Chryseobacterium elymi sp. nov., Chryseobacterium hagamense sp. nov., Chryseobacterium lathyri sp. nov. and Chryseobacterium rhizosphaerae sp. nov.</title>
        <authorList>
            <person name="Cho S.H."/>
            <person name="Lee K.S."/>
            <person name="Shin D.S."/>
            <person name="Han J.H."/>
            <person name="Park K.S."/>
            <person name="Lee C.H."/>
            <person name="Park K.H."/>
            <person name="Kim S.B."/>
        </authorList>
    </citation>
    <scope>NUCLEOTIDE SEQUENCE [LARGE SCALE GENOMIC DNA]</scope>
    <source>
        <strain evidence="1 2">KCTC 22548</strain>
    </source>
</reference>
<dbReference type="Proteomes" id="UP000256491">
    <property type="component" value="Unassembled WGS sequence"/>
</dbReference>
<proteinExistence type="predicted"/>